<dbReference type="SUPFAM" id="SSF69695">
    <property type="entry name" value="SRP19"/>
    <property type="match status" value="1"/>
</dbReference>
<feature type="compositionally biased region" description="Low complexity" evidence="5">
    <location>
        <begin position="34"/>
        <end position="62"/>
    </location>
</feature>
<sequence length="306" mass="33200">MSNPRIEEVDDASDPEEMDLDAFDFARPGQTTLQESQPAPSRPQQQQQQQPSPDMMAQMQQMLGGNGLDPAAMQQMLSGNGGMPQMDQKERLRLEREQQEKSKAYQCLYPVYFDASRSREDGRRVGKELAVRNPLARDLVDALQHVGAQVGVQLQIVFEPSKCHPKDWANPGRVRVLVKKEGKPVTAKIANKHHLYKMVATYLKSHPSNEQSPLKLRVPGLPMPKDNKVPAPAVPRGFKMGSILPLHSPALPGGGVSDNMMADMMKELQGGGGGMPGMPPGLAGMAGGGGGEPAGGQKKGKDKKKK</sequence>
<dbReference type="Pfam" id="PF01922">
    <property type="entry name" value="SRP19"/>
    <property type="match status" value="1"/>
</dbReference>
<keyword evidence="4" id="KW-0687">Ribonucleoprotein</keyword>
<dbReference type="InterPro" id="IPR036521">
    <property type="entry name" value="SRP19-like_sf"/>
</dbReference>
<dbReference type="InterPro" id="IPR002778">
    <property type="entry name" value="Signal_recog_particle_SRP19"/>
</dbReference>
<comment type="caution">
    <text evidence="6">The sequence shown here is derived from an EMBL/GenBank/DDBJ whole genome shotgun (WGS) entry which is preliminary data.</text>
</comment>
<dbReference type="AlphaFoldDB" id="A0AB34KS92"/>
<reference evidence="6 7" key="1">
    <citation type="journal article" date="2020" name="Microbiol. Resour. Announc.">
        <title>Draft Genome Sequence of a Cladosporium Species Isolated from the Mesophotic Ascidian Didemnum maculosum.</title>
        <authorList>
            <person name="Gioti A."/>
            <person name="Siaperas R."/>
            <person name="Nikolaivits E."/>
            <person name="Le Goff G."/>
            <person name="Ouazzani J."/>
            <person name="Kotoulas G."/>
            <person name="Topakas E."/>
        </authorList>
    </citation>
    <scope>NUCLEOTIDE SEQUENCE [LARGE SCALE GENOMIC DNA]</scope>
    <source>
        <strain evidence="6 7">TM138-S3</strain>
    </source>
</reference>
<evidence type="ECO:0000256" key="5">
    <source>
        <dbReference type="SAM" id="MobiDB-lite"/>
    </source>
</evidence>
<comment type="subcellular location">
    <subcellularLocation>
        <location evidence="1">Cytoplasm</location>
    </subcellularLocation>
</comment>
<keyword evidence="2" id="KW-0963">Cytoplasm</keyword>
<feature type="region of interest" description="Disordered" evidence="5">
    <location>
        <begin position="271"/>
        <end position="306"/>
    </location>
</feature>
<evidence type="ECO:0000256" key="3">
    <source>
        <dbReference type="ARBA" id="ARBA00023135"/>
    </source>
</evidence>
<keyword evidence="7" id="KW-1185">Reference proteome</keyword>
<evidence type="ECO:0000313" key="6">
    <source>
        <dbReference type="EMBL" id="KAL1587844.1"/>
    </source>
</evidence>
<dbReference type="GO" id="GO:0008312">
    <property type="term" value="F:7S RNA binding"/>
    <property type="evidence" value="ECO:0007669"/>
    <property type="project" value="InterPro"/>
</dbReference>
<dbReference type="PANTHER" id="PTHR17453">
    <property type="entry name" value="SIGNAL RECOGNITION PARTICLE 19 KD PROTEIN"/>
    <property type="match status" value="1"/>
</dbReference>
<feature type="region of interest" description="Disordered" evidence="5">
    <location>
        <begin position="1"/>
        <end position="87"/>
    </location>
</feature>
<evidence type="ECO:0008006" key="8">
    <source>
        <dbReference type="Google" id="ProtNLM"/>
    </source>
</evidence>
<dbReference type="RefSeq" id="XP_069230949.1">
    <property type="nucleotide sequence ID" value="XM_069372181.1"/>
</dbReference>
<evidence type="ECO:0000313" key="7">
    <source>
        <dbReference type="Proteomes" id="UP000803884"/>
    </source>
</evidence>
<dbReference type="Proteomes" id="UP000803884">
    <property type="component" value="Unassembled WGS sequence"/>
</dbReference>
<dbReference type="Gene3D" id="3.30.56.30">
    <property type="entry name" value="Signal recognition particle, SRP19-like subunit"/>
    <property type="match status" value="1"/>
</dbReference>
<dbReference type="GO" id="GO:0005786">
    <property type="term" value="C:signal recognition particle, endoplasmic reticulum targeting"/>
    <property type="evidence" value="ECO:0007669"/>
    <property type="project" value="UniProtKB-KW"/>
</dbReference>
<protein>
    <recommendedName>
        <fullName evidence="8">Signal recognition particle protein</fullName>
    </recommendedName>
</protein>
<dbReference type="EMBL" id="JAAQHG020000009">
    <property type="protein sequence ID" value="KAL1587844.1"/>
    <property type="molecule type" value="Genomic_DNA"/>
</dbReference>
<accession>A0AB34KS92</accession>
<organism evidence="6 7">
    <name type="scientific">Cladosporium halotolerans</name>
    <dbReference type="NCBI Taxonomy" id="1052096"/>
    <lineage>
        <taxon>Eukaryota</taxon>
        <taxon>Fungi</taxon>
        <taxon>Dikarya</taxon>
        <taxon>Ascomycota</taxon>
        <taxon>Pezizomycotina</taxon>
        <taxon>Dothideomycetes</taxon>
        <taxon>Dothideomycetidae</taxon>
        <taxon>Cladosporiales</taxon>
        <taxon>Cladosporiaceae</taxon>
        <taxon>Cladosporium</taxon>
    </lineage>
</organism>
<evidence type="ECO:0000256" key="2">
    <source>
        <dbReference type="ARBA" id="ARBA00022490"/>
    </source>
</evidence>
<keyword evidence="3" id="KW-0733">Signal recognition particle</keyword>
<name>A0AB34KS92_9PEZI</name>
<dbReference type="PANTHER" id="PTHR17453:SF0">
    <property type="entry name" value="SIGNAL RECOGNITION PARTICLE 19 KDA PROTEIN"/>
    <property type="match status" value="1"/>
</dbReference>
<proteinExistence type="predicted"/>
<evidence type="ECO:0000256" key="1">
    <source>
        <dbReference type="ARBA" id="ARBA00004496"/>
    </source>
</evidence>
<feature type="compositionally biased region" description="Gly residues" evidence="5">
    <location>
        <begin position="284"/>
        <end position="294"/>
    </location>
</feature>
<gene>
    <name evidence="6" type="ORF">WHR41_03575</name>
</gene>
<dbReference type="GeneID" id="96005019"/>
<evidence type="ECO:0000256" key="4">
    <source>
        <dbReference type="ARBA" id="ARBA00023274"/>
    </source>
</evidence>
<dbReference type="FunFam" id="3.30.56.30:FF:000003">
    <property type="entry name" value="Signal recognition particle SEC65 subunit"/>
    <property type="match status" value="1"/>
</dbReference>
<dbReference type="GO" id="GO:0006617">
    <property type="term" value="P:SRP-dependent cotranslational protein targeting to membrane, signal sequence recognition"/>
    <property type="evidence" value="ECO:0007669"/>
    <property type="project" value="TreeGrafter"/>
</dbReference>
<feature type="compositionally biased region" description="Acidic residues" evidence="5">
    <location>
        <begin position="8"/>
        <end position="22"/>
    </location>
</feature>